<dbReference type="Gene3D" id="2.60.40.2970">
    <property type="match status" value="1"/>
</dbReference>
<proteinExistence type="inferred from homology"/>
<evidence type="ECO:0000256" key="3">
    <source>
        <dbReference type="ARBA" id="ARBA00010279"/>
    </source>
</evidence>
<feature type="binding site" evidence="14">
    <location>
        <position position="312"/>
    </location>
    <ligand>
        <name>Zn(2+)</name>
        <dbReference type="ChEBI" id="CHEBI:29105"/>
        <note>catalytic</note>
    </ligand>
</feature>
<comment type="similarity">
    <text evidence="3 15">Belongs to the peptidase M35 family.</text>
</comment>
<accession>A0A6G1KC32</accession>
<evidence type="ECO:0000256" key="13">
    <source>
        <dbReference type="PIRSR" id="PIRSR601384-1"/>
    </source>
</evidence>
<comment type="cofactor">
    <cofactor evidence="14 15">
        <name>Zn(2+)</name>
        <dbReference type="ChEBI" id="CHEBI:29105"/>
    </cofactor>
    <text evidence="14 15">Binds 1 zinc ion per subunit.</text>
</comment>
<keyword evidence="9 15" id="KW-0378">Hydrolase</keyword>
<keyword evidence="11 15" id="KW-0482">Metalloprotease</keyword>
<evidence type="ECO:0000256" key="2">
    <source>
        <dbReference type="ARBA" id="ARBA00004613"/>
    </source>
</evidence>
<dbReference type="EMBL" id="MU005769">
    <property type="protein sequence ID" value="KAF2710095.1"/>
    <property type="molecule type" value="Genomic_DNA"/>
</dbReference>
<dbReference type="Pfam" id="PF02102">
    <property type="entry name" value="Peptidase_M35"/>
    <property type="match status" value="1"/>
</dbReference>
<dbReference type="PRINTS" id="PR00768">
    <property type="entry name" value="DEUTEROLYSIN"/>
</dbReference>
<keyword evidence="6 15" id="KW-0165">Cleavage on pair of basic residues</keyword>
<dbReference type="PANTHER" id="PTHR37016:SF3">
    <property type="entry name" value="NEUTRAL PROTEASE 2-RELATED"/>
    <property type="match status" value="1"/>
</dbReference>
<evidence type="ECO:0000256" key="4">
    <source>
        <dbReference type="ARBA" id="ARBA00022525"/>
    </source>
</evidence>
<organism evidence="17 18">
    <name type="scientific">Pleomassaria siparia CBS 279.74</name>
    <dbReference type="NCBI Taxonomy" id="1314801"/>
    <lineage>
        <taxon>Eukaryota</taxon>
        <taxon>Fungi</taxon>
        <taxon>Dikarya</taxon>
        <taxon>Ascomycota</taxon>
        <taxon>Pezizomycotina</taxon>
        <taxon>Dothideomycetes</taxon>
        <taxon>Pleosporomycetidae</taxon>
        <taxon>Pleosporales</taxon>
        <taxon>Pleomassariaceae</taxon>
        <taxon>Pleomassaria</taxon>
    </lineage>
</organism>
<dbReference type="InterPro" id="IPR001384">
    <property type="entry name" value="Peptidase_M35"/>
</dbReference>
<evidence type="ECO:0000256" key="1">
    <source>
        <dbReference type="ARBA" id="ARBA00001187"/>
    </source>
</evidence>
<sequence length="346" mass="35401">MKGFTQISLVALASYVSATAINVNKRASPLSVELTASGNSEVTATFTNNGATALNLLNKGTVLDEVNPVEKVKMFTGDAKVTFEGIKLRIMTSGLSTDDFTAIGAGETKTITVETAALHAVNEGGHFDVFAEGQIPFAAVNTTKLAGSIPYESNKLSMSINGTVASTVAKALKRSTVGSSCTGTKLTAVNTALSNCAKLATSAASAATAGTKITTYFKTASSATVSARLKAVASDCSGATSKTSTNCNDAYSGCSSNVLAYTVPSASYITYCPIFFSALPALTTSCHAQDQATTVLHEETHASSVYSPGTEDNGYGYAAATALSANAALNNADSYALYANAIYANC</sequence>
<evidence type="ECO:0000256" key="5">
    <source>
        <dbReference type="ARBA" id="ARBA00022670"/>
    </source>
</evidence>
<dbReference type="PANTHER" id="PTHR37016">
    <property type="match status" value="1"/>
</dbReference>
<feature type="signal peptide" evidence="15">
    <location>
        <begin position="1"/>
        <end position="18"/>
    </location>
</feature>
<keyword evidence="10 14" id="KW-0862">Zinc</keyword>
<dbReference type="InterPro" id="IPR050414">
    <property type="entry name" value="Fungal_M35_metalloproteases"/>
</dbReference>
<dbReference type="EC" id="3.4.24.39" evidence="15"/>
<comment type="function">
    <text evidence="15">Secreted metalloproteinase that allows assimilation of proteinaceous substrates. Shows high activities on basic nuclear substrates such as histone and protamine.</text>
</comment>
<dbReference type="InterPro" id="IPR024079">
    <property type="entry name" value="MetalloPept_cat_dom_sf"/>
</dbReference>
<dbReference type="AlphaFoldDB" id="A0A6G1KC32"/>
<evidence type="ECO:0000259" key="16">
    <source>
        <dbReference type="SMART" id="SM01351"/>
    </source>
</evidence>
<evidence type="ECO:0000256" key="14">
    <source>
        <dbReference type="PIRSR" id="PIRSR601384-2"/>
    </source>
</evidence>
<evidence type="ECO:0000256" key="11">
    <source>
        <dbReference type="ARBA" id="ARBA00023049"/>
    </source>
</evidence>
<reference evidence="17" key="1">
    <citation type="journal article" date="2020" name="Stud. Mycol.">
        <title>101 Dothideomycetes genomes: a test case for predicting lifestyles and emergence of pathogens.</title>
        <authorList>
            <person name="Haridas S."/>
            <person name="Albert R."/>
            <person name="Binder M."/>
            <person name="Bloem J."/>
            <person name="Labutti K."/>
            <person name="Salamov A."/>
            <person name="Andreopoulos B."/>
            <person name="Baker S."/>
            <person name="Barry K."/>
            <person name="Bills G."/>
            <person name="Bluhm B."/>
            <person name="Cannon C."/>
            <person name="Castanera R."/>
            <person name="Culley D."/>
            <person name="Daum C."/>
            <person name="Ezra D."/>
            <person name="Gonzalez J."/>
            <person name="Henrissat B."/>
            <person name="Kuo A."/>
            <person name="Liang C."/>
            <person name="Lipzen A."/>
            <person name="Lutzoni F."/>
            <person name="Magnuson J."/>
            <person name="Mondo S."/>
            <person name="Nolan M."/>
            <person name="Ohm R."/>
            <person name="Pangilinan J."/>
            <person name="Park H.-J."/>
            <person name="Ramirez L."/>
            <person name="Alfaro M."/>
            <person name="Sun H."/>
            <person name="Tritt A."/>
            <person name="Yoshinaga Y."/>
            <person name="Zwiers L.-H."/>
            <person name="Turgeon B."/>
            <person name="Goodwin S."/>
            <person name="Spatafora J."/>
            <person name="Crous P."/>
            <person name="Grigoriev I."/>
        </authorList>
    </citation>
    <scope>NUCLEOTIDE SEQUENCE</scope>
    <source>
        <strain evidence="17">CBS 279.74</strain>
    </source>
</reference>
<keyword evidence="5 15" id="KW-0645">Protease</keyword>
<dbReference type="GO" id="GO:0005576">
    <property type="term" value="C:extracellular region"/>
    <property type="evidence" value="ECO:0007669"/>
    <property type="project" value="UniProtKB-SubCell"/>
</dbReference>
<feature type="binding site" evidence="14">
    <location>
        <position position="301"/>
    </location>
    <ligand>
        <name>Zn(2+)</name>
        <dbReference type="ChEBI" id="CHEBI:29105"/>
        <note>catalytic</note>
    </ligand>
</feature>
<evidence type="ECO:0000256" key="8">
    <source>
        <dbReference type="ARBA" id="ARBA00022729"/>
    </source>
</evidence>
<comment type="subcellular location">
    <subcellularLocation>
        <location evidence="2 15">Secreted</location>
    </subcellularLocation>
</comment>
<dbReference type="CDD" id="cd11008">
    <property type="entry name" value="M35_deuterolysin_like"/>
    <property type="match status" value="1"/>
</dbReference>
<dbReference type="Gene3D" id="3.40.390.10">
    <property type="entry name" value="Collagenase (Catalytic Domain)"/>
    <property type="match status" value="1"/>
</dbReference>
<gene>
    <name evidence="17" type="ORF">K504DRAFT_533089</name>
</gene>
<evidence type="ECO:0000256" key="15">
    <source>
        <dbReference type="RuleBase" id="RU361126"/>
    </source>
</evidence>
<keyword evidence="4 15" id="KW-0964">Secreted</keyword>
<dbReference type="InterPro" id="IPR029463">
    <property type="entry name" value="Lys_MEP"/>
</dbReference>
<keyword evidence="18" id="KW-1185">Reference proteome</keyword>
<dbReference type="SMART" id="SM01351">
    <property type="entry name" value="Aspzincin_M35"/>
    <property type="match status" value="1"/>
</dbReference>
<keyword evidence="7 14" id="KW-0479">Metal-binding</keyword>
<evidence type="ECO:0000256" key="9">
    <source>
        <dbReference type="ARBA" id="ARBA00022801"/>
    </source>
</evidence>
<feature type="active site" evidence="13">
    <location>
        <position position="298"/>
    </location>
</feature>
<keyword evidence="12" id="KW-0865">Zymogen</keyword>
<dbReference type="SUPFAM" id="SSF55486">
    <property type="entry name" value="Metalloproteases ('zincins'), catalytic domain"/>
    <property type="match status" value="1"/>
</dbReference>
<evidence type="ECO:0000313" key="17">
    <source>
        <dbReference type="EMBL" id="KAF2710095.1"/>
    </source>
</evidence>
<comment type="catalytic activity">
    <reaction evidence="1 15">
        <text>Preferential cleavage of bonds with hydrophobic residues in P1'. Also 3-Asn-|-Gln-4 and 8-Gly-|-Ser-9 bonds in insulin B chain.</text>
        <dbReference type="EC" id="3.4.24.39"/>
    </reaction>
</comment>
<evidence type="ECO:0000256" key="10">
    <source>
        <dbReference type="ARBA" id="ARBA00022833"/>
    </source>
</evidence>
<feature type="domain" description="Lysine-specific metallo-endopeptidase" evidence="16">
    <location>
        <begin position="202"/>
        <end position="340"/>
    </location>
</feature>
<evidence type="ECO:0000256" key="12">
    <source>
        <dbReference type="ARBA" id="ARBA00023145"/>
    </source>
</evidence>
<name>A0A6G1KC32_9PLEO</name>
<keyword evidence="8 15" id="KW-0732">Signal</keyword>
<dbReference type="OrthoDB" id="412874at2759"/>
<feature type="binding site" evidence="14">
    <location>
        <position position="297"/>
    </location>
    <ligand>
        <name>Zn(2+)</name>
        <dbReference type="ChEBI" id="CHEBI:29105"/>
        <note>catalytic</note>
    </ligand>
</feature>
<dbReference type="Proteomes" id="UP000799428">
    <property type="component" value="Unassembled WGS sequence"/>
</dbReference>
<evidence type="ECO:0000256" key="7">
    <source>
        <dbReference type="ARBA" id="ARBA00022723"/>
    </source>
</evidence>
<dbReference type="GO" id="GO:0004222">
    <property type="term" value="F:metalloendopeptidase activity"/>
    <property type="evidence" value="ECO:0007669"/>
    <property type="project" value="InterPro"/>
</dbReference>
<feature type="chain" id="PRO_5026372446" description="Neutral protease 2" evidence="15">
    <location>
        <begin position="19"/>
        <end position="346"/>
    </location>
</feature>
<protein>
    <recommendedName>
        <fullName evidence="15">Neutral protease 2</fullName>
        <ecNumber evidence="15">3.4.24.39</ecNumber>
    </recommendedName>
    <alternativeName>
        <fullName evidence="15">Deuterolysin</fullName>
    </alternativeName>
</protein>
<evidence type="ECO:0000313" key="18">
    <source>
        <dbReference type="Proteomes" id="UP000799428"/>
    </source>
</evidence>
<dbReference type="GO" id="GO:0046872">
    <property type="term" value="F:metal ion binding"/>
    <property type="evidence" value="ECO:0007669"/>
    <property type="project" value="UniProtKB-KW"/>
</dbReference>
<dbReference type="GO" id="GO:0006508">
    <property type="term" value="P:proteolysis"/>
    <property type="evidence" value="ECO:0007669"/>
    <property type="project" value="UniProtKB-KW"/>
</dbReference>
<evidence type="ECO:0000256" key="6">
    <source>
        <dbReference type="ARBA" id="ARBA00022685"/>
    </source>
</evidence>